<comment type="caution">
    <text evidence="3">The sequence shown here is derived from an EMBL/GenBank/DDBJ whole genome shotgun (WGS) entry which is preliminary data.</text>
</comment>
<dbReference type="Proteomes" id="UP001374579">
    <property type="component" value="Unassembled WGS sequence"/>
</dbReference>
<reference evidence="3 4" key="1">
    <citation type="submission" date="2024-02" db="EMBL/GenBank/DDBJ databases">
        <title>Chromosome-scale genome assembly of the rough periwinkle Littorina saxatilis.</title>
        <authorList>
            <person name="De Jode A."/>
            <person name="Faria R."/>
            <person name="Formenti G."/>
            <person name="Sims Y."/>
            <person name="Smith T.P."/>
            <person name="Tracey A."/>
            <person name="Wood J.M.D."/>
            <person name="Zagrodzka Z.B."/>
            <person name="Johannesson K."/>
            <person name="Butlin R.K."/>
            <person name="Leder E.H."/>
        </authorList>
    </citation>
    <scope>NUCLEOTIDE SEQUENCE [LARGE SCALE GENOMIC DNA]</scope>
    <source>
        <strain evidence="3">Snail1</strain>
        <tissue evidence="3">Muscle</tissue>
    </source>
</reference>
<feature type="compositionally biased region" description="Low complexity" evidence="1">
    <location>
        <begin position="9"/>
        <end position="34"/>
    </location>
</feature>
<dbReference type="PANTHER" id="PTHR33667">
    <property type="entry name" value="SI:DKEY-57N24.6"/>
    <property type="match status" value="1"/>
</dbReference>
<evidence type="ECO:0000259" key="2">
    <source>
        <dbReference type="Pfam" id="PF15084"/>
    </source>
</evidence>
<feature type="region of interest" description="Disordered" evidence="1">
    <location>
        <begin position="324"/>
        <end position="443"/>
    </location>
</feature>
<gene>
    <name evidence="3" type="ORF">V1264_020668</name>
</gene>
<protein>
    <recommendedName>
        <fullName evidence="2">DUF4550 domain-containing protein</fullName>
    </recommendedName>
</protein>
<keyword evidence="4" id="KW-1185">Reference proteome</keyword>
<feature type="compositionally biased region" description="Basic and acidic residues" evidence="1">
    <location>
        <begin position="39"/>
        <end position="51"/>
    </location>
</feature>
<dbReference type="InterPro" id="IPR027876">
    <property type="entry name" value="DUF4550"/>
</dbReference>
<proteinExistence type="predicted"/>
<name>A0AAN9GB47_9CAEN</name>
<feature type="compositionally biased region" description="Polar residues" evidence="1">
    <location>
        <begin position="394"/>
        <end position="406"/>
    </location>
</feature>
<dbReference type="Pfam" id="PF15084">
    <property type="entry name" value="DUF4550"/>
    <property type="match status" value="1"/>
</dbReference>
<dbReference type="PANTHER" id="PTHR33667:SF7">
    <property type="entry name" value="RIKEN CDNA 1810020O05 GENE"/>
    <property type="match status" value="1"/>
</dbReference>
<sequence length="1436" mass="160684">MEGEEREGQAQAPGEGGEEASSAAAETQPAATQGTDSDNEQKIKLDEESQEKPASQKVGSEAEEGSPAEEGAGISARKTPDGIGSSRPHSSASGARVKSSASGEIVFEAKKKKSKRGDSAAPDDAYTVTFTVSIAVAIPTVFEDRDSPGHQVEDEDQPDLKDLLKKKKRVFEAPRAQNYYHVEYYLIPGEDELMKTDIVTYGMAAKLYMERHDARVIKTWQDGELTWIAWAHSHSMTVTKEMLLKLYNHTLELRVWDTKDKCSTRARFDRPKAFRLPQPKPGESSEDVGGVKAMVTKQLAGFSKMQSPKGNAMRPLPQRCAYPRADTKKRAPTAVTPGAPTQSNPDFAKGTKTLVAVPNKAATGQQGRTFSRLGRLAGAERPTQSAGGKESKTSKGSVASSDNLQTLAIPKPPPPRSSAATSAKSVHTPSPLPSRSYLRSGESEASALKDMVVHENSATARRHQKKAEAAAAAAVENTKKFGVCVVPFRMALLFSGSQSITSRLEQPVSGVEDLFITVSLDLPLMSDELKQELNPMIITVKSVTDLPNSPMSIEELKSKCQPVYCKYQFFKQPMHTTVAKEHDRNIYWDDKNVVLLGPQEPSELREYLSGPAMQVEVHDRDRKAEDVTLKGTLFGDDLEDEKISNVGTVASRRTLHNPFHGRNKPWDPYGVCHVDLSELLLGHRFLELKIPVHNCPLPDVLGVEGGRDSRLVGVAGAVDGPVDKPLPAGKYMQTGAALKIQVELAYPIITPAKLATKEELESTPECPFGRIIFVFAYNNTTMLHRLQGLVTEINALALELDDMSQHVIDAALSTYKLSIEQQTSGTLDIVTGFHVLDGEKHIFVLEGLRDKAIERLWDELPRPENSDVRVMYNSDFSFSKRLYGPLDVDLCRVKLHEPLRLVVAQSLLYVRDMVPKPCFLALTRLEEMTRLHLMKDVVKNNIFLNSDMVVSMSKEFGVPFTAEDFEELRPDWERSPLLTRDEAITETPMVMLQTSRDWTPIDSFNKDFVDSMVERQEKGSSHDFIGENKDQVKRESDMNLFLRSQTRMPLVQADVVKTHNYSTQTLNSTELANEALRAKLQEQPDTRFTRCQEFLHSSTIVPVNLEALAKEEAEASRKLWRSPSGWIYPGKRSMVESNAHPNKPHPARIDELQEEWRENILHVRELQPPLERDRFPWDYRRHDMELYIKPPPEFIKPLSIHLPGVKLQAEKMEAKEREMALWKSQVVVDDTEQYFHRLLPKTEMTDAGFYSSNQIDRLTSLLKDPPNKFSLKQTNVRDIPPLSVVNYPSVDTLARAQGLPLPPAIPEEGQERVDGYKPGPFDLSSWSIEDNRVPAQVYDHRVHAAKHGQDFTLVHKDRQRLWKKSIVPLNEQERDNHLFRTPMAFSLYQPLPAVGAARETLDPRDFLPRVDVATSTQGLAQSASVTAVHERGLVYV</sequence>
<evidence type="ECO:0000313" key="4">
    <source>
        <dbReference type="Proteomes" id="UP001374579"/>
    </source>
</evidence>
<feature type="domain" description="DUF4550" evidence="2">
    <location>
        <begin position="178"/>
        <end position="273"/>
    </location>
</feature>
<evidence type="ECO:0000256" key="1">
    <source>
        <dbReference type="SAM" id="MobiDB-lite"/>
    </source>
</evidence>
<accession>A0AAN9GB47</accession>
<feature type="region of interest" description="Disordered" evidence="1">
    <location>
        <begin position="1"/>
        <end position="102"/>
    </location>
</feature>
<organism evidence="3 4">
    <name type="scientific">Littorina saxatilis</name>
    <dbReference type="NCBI Taxonomy" id="31220"/>
    <lineage>
        <taxon>Eukaryota</taxon>
        <taxon>Metazoa</taxon>
        <taxon>Spiralia</taxon>
        <taxon>Lophotrochozoa</taxon>
        <taxon>Mollusca</taxon>
        <taxon>Gastropoda</taxon>
        <taxon>Caenogastropoda</taxon>
        <taxon>Littorinimorpha</taxon>
        <taxon>Littorinoidea</taxon>
        <taxon>Littorinidae</taxon>
        <taxon>Littorina</taxon>
    </lineage>
</organism>
<evidence type="ECO:0000313" key="3">
    <source>
        <dbReference type="EMBL" id="KAK7102453.1"/>
    </source>
</evidence>
<dbReference type="EMBL" id="JBAMIC010000010">
    <property type="protein sequence ID" value="KAK7102453.1"/>
    <property type="molecule type" value="Genomic_DNA"/>
</dbReference>